<keyword evidence="4" id="KW-1003">Cell membrane</keyword>
<dbReference type="GO" id="GO:0022857">
    <property type="term" value="F:transmembrane transporter activity"/>
    <property type="evidence" value="ECO:0007669"/>
    <property type="project" value="InterPro"/>
</dbReference>
<dbReference type="InterPro" id="IPR020846">
    <property type="entry name" value="MFS_dom"/>
</dbReference>
<evidence type="ECO:0000256" key="6">
    <source>
        <dbReference type="ARBA" id="ARBA00022989"/>
    </source>
</evidence>
<feature type="transmembrane region" description="Helical" evidence="8">
    <location>
        <begin position="322"/>
        <end position="342"/>
    </location>
</feature>
<feature type="transmembrane region" description="Helical" evidence="8">
    <location>
        <begin position="153"/>
        <end position="174"/>
    </location>
</feature>
<feature type="transmembrane region" description="Helical" evidence="8">
    <location>
        <begin position="124"/>
        <end position="147"/>
    </location>
</feature>
<feature type="transmembrane region" description="Helical" evidence="8">
    <location>
        <begin position="35"/>
        <end position="56"/>
    </location>
</feature>
<dbReference type="PRINTS" id="PR01036">
    <property type="entry name" value="TCRTETB"/>
</dbReference>
<feature type="transmembrane region" description="Helical" evidence="8">
    <location>
        <begin position="219"/>
        <end position="239"/>
    </location>
</feature>
<evidence type="ECO:0000313" key="10">
    <source>
        <dbReference type="EMBL" id="GCE21010.1"/>
    </source>
</evidence>
<dbReference type="PANTHER" id="PTHR42718">
    <property type="entry name" value="MAJOR FACILITATOR SUPERFAMILY MULTIDRUG TRANSPORTER MFSC"/>
    <property type="match status" value="1"/>
</dbReference>
<feature type="transmembrane region" description="Helical" evidence="8">
    <location>
        <begin position="90"/>
        <end position="112"/>
    </location>
</feature>
<reference evidence="11" key="1">
    <citation type="submission" date="2018-12" db="EMBL/GenBank/DDBJ databases">
        <title>Tengunoibacter tsumagoiensis gen. nov., sp. nov., Dictyobacter kobayashii sp. nov., D. alpinus sp. nov., and D. joshuensis sp. nov. and description of Dictyobacteraceae fam. nov. within the order Ktedonobacterales isolated from Tengu-no-mugimeshi.</title>
        <authorList>
            <person name="Wang C.M."/>
            <person name="Zheng Y."/>
            <person name="Sakai Y."/>
            <person name="Toyoda A."/>
            <person name="Minakuchi Y."/>
            <person name="Abe K."/>
            <person name="Yokota A."/>
            <person name="Yabe S."/>
        </authorList>
    </citation>
    <scope>NUCLEOTIDE SEQUENCE [LARGE SCALE GENOMIC DNA]</scope>
    <source>
        <strain evidence="11">Uno11</strain>
    </source>
</reference>
<proteinExistence type="inferred from homology"/>
<feature type="transmembrane region" description="Helical" evidence="8">
    <location>
        <begin position="472"/>
        <end position="490"/>
    </location>
</feature>
<keyword evidence="3" id="KW-0813">Transport</keyword>
<comment type="subcellular location">
    <subcellularLocation>
        <location evidence="1">Cell membrane</location>
        <topology evidence="1">Multi-pass membrane protein</topology>
    </subcellularLocation>
</comment>
<evidence type="ECO:0000256" key="3">
    <source>
        <dbReference type="ARBA" id="ARBA00022448"/>
    </source>
</evidence>
<evidence type="ECO:0000256" key="7">
    <source>
        <dbReference type="ARBA" id="ARBA00023136"/>
    </source>
</evidence>
<comment type="similarity">
    <text evidence="2">Belongs to the major facilitator superfamily. EmrB family.</text>
</comment>
<keyword evidence="5 8" id="KW-0812">Transmembrane</keyword>
<gene>
    <name evidence="10" type="ORF">KDK_48100</name>
</gene>
<dbReference type="PANTHER" id="PTHR42718:SF9">
    <property type="entry name" value="MAJOR FACILITATOR SUPERFAMILY MULTIDRUG TRANSPORTER MFSC"/>
    <property type="match status" value="1"/>
</dbReference>
<dbReference type="Proteomes" id="UP000287188">
    <property type="component" value="Unassembled WGS sequence"/>
</dbReference>
<feature type="transmembrane region" description="Helical" evidence="8">
    <location>
        <begin position="260"/>
        <end position="280"/>
    </location>
</feature>
<dbReference type="CDD" id="cd17503">
    <property type="entry name" value="MFS_LmrB_MDR_like"/>
    <property type="match status" value="1"/>
</dbReference>
<dbReference type="EMBL" id="BIFS01000001">
    <property type="protein sequence ID" value="GCE21010.1"/>
    <property type="molecule type" value="Genomic_DNA"/>
</dbReference>
<feature type="transmembrane region" description="Helical" evidence="8">
    <location>
        <begin position="292"/>
        <end position="310"/>
    </location>
</feature>
<name>A0A402APU7_9CHLR</name>
<keyword evidence="6 8" id="KW-1133">Transmembrane helix</keyword>
<evidence type="ECO:0000256" key="2">
    <source>
        <dbReference type="ARBA" id="ARBA00008537"/>
    </source>
</evidence>
<dbReference type="InterPro" id="IPR036259">
    <property type="entry name" value="MFS_trans_sf"/>
</dbReference>
<evidence type="ECO:0000256" key="4">
    <source>
        <dbReference type="ARBA" id="ARBA00022475"/>
    </source>
</evidence>
<dbReference type="NCBIfam" id="TIGR00711">
    <property type="entry name" value="efflux_EmrB"/>
    <property type="match status" value="1"/>
</dbReference>
<feature type="transmembrane region" description="Helical" evidence="8">
    <location>
        <begin position="186"/>
        <end position="204"/>
    </location>
</feature>
<dbReference type="InterPro" id="IPR004638">
    <property type="entry name" value="EmrB-like"/>
</dbReference>
<protein>
    <submittedName>
        <fullName evidence="10">MFS transporter</fullName>
    </submittedName>
</protein>
<dbReference type="Gene3D" id="1.20.1720.10">
    <property type="entry name" value="Multidrug resistance protein D"/>
    <property type="match status" value="1"/>
</dbReference>
<dbReference type="AlphaFoldDB" id="A0A402APU7"/>
<evidence type="ECO:0000256" key="8">
    <source>
        <dbReference type="SAM" id="Phobius"/>
    </source>
</evidence>
<dbReference type="SUPFAM" id="SSF103473">
    <property type="entry name" value="MFS general substrate transporter"/>
    <property type="match status" value="1"/>
</dbReference>
<dbReference type="GO" id="GO:0005886">
    <property type="term" value="C:plasma membrane"/>
    <property type="evidence" value="ECO:0007669"/>
    <property type="project" value="UniProtKB-SubCell"/>
</dbReference>
<comment type="caution">
    <text evidence="10">The sequence shown here is derived from an EMBL/GenBank/DDBJ whole genome shotgun (WGS) entry which is preliminary data.</text>
</comment>
<evidence type="ECO:0000256" key="5">
    <source>
        <dbReference type="ARBA" id="ARBA00022692"/>
    </source>
</evidence>
<dbReference type="Gene3D" id="1.20.1250.20">
    <property type="entry name" value="MFS general substrate transporter like domains"/>
    <property type="match status" value="1"/>
</dbReference>
<sequence length="519" mass="55540">MVVIIGVFMSILDQTIVNIAIPRLQQAFGSDIHSVQWVLTAYILTLGIVTPSAAYFSDKWGIKRFYIISLAAFTAGSALCGLAWSLPVLIIFRILQGIGGAALFPLSITLLFREFPPQERGMAMGFFGIPALLAPALGPTLGGYLVTYANWQSIFYVNVPVGIAAVILASILLHEANADSSVRFDFSGFLLAALGLGAILYGLSDASTDGWGSIKVEGFILGGLLILLLFVVIELSIANSGGSPLLDLRIFSNGPFRNSSIANIFVTFSLFGGIFLFPIYLQDLRGQSAFQAGLTLLPQALASMLTVLIGGRLVDRIGVRGVMIPGLVILTIATWLLSFLTLSTPIWWLQFLLIARGLALGASVQPLTVAGLSQIGPRQLAQASALNTVTRSVSSSLGIAILATLVQTQNTLHYAHLAEQVTADSELGRLLLRLQAQFVARGASIMVARSAAAGYISRIIQEQSYVLALQDSFFFTLIIIIFAIIAVCFVSDKHKPASISPGANQEIEPGKRHIPIFSE</sequence>
<dbReference type="Pfam" id="PF07690">
    <property type="entry name" value="MFS_1"/>
    <property type="match status" value="1"/>
</dbReference>
<evidence type="ECO:0000256" key="1">
    <source>
        <dbReference type="ARBA" id="ARBA00004651"/>
    </source>
</evidence>
<dbReference type="PROSITE" id="PS50850">
    <property type="entry name" value="MFS"/>
    <property type="match status" value="1"/>
</dbReference>
<keyword evidence="7 8" id="KW-0472">Membrane</keyword>
<organism evidence="10 11">
    <name type="scientific">Dictyobacter kobayashii</name>
    <dbReference type="NCBI Taxonomy" id="2014872"/>
    <lineage>
        <taxon>Bacteria</taxon>
        <taxon>Bacillati</taxon>
        <taxon>Chloroflexota</taxon>
        <taxon>Ktedonobacteria</taxon>
        <taxon>Ktedonobacterales</taxon>
        <taxon>Dictyobacteraceae</taxon>
        <taxon>Dictyobacter</taxon>
    </lineage>
</organism>
<dbReference type="InterPro" id="IPR011701">
    <property type="entry name" value="MFS"/>
</dbReference>
<feature type="domain" description="Major facilitator superfamily (MFS) profile" evidence="9">
    <location>
        <begin position="1"/>
        <end position="495"/>
    </location>
</feature>
<accession>A0A402APU7</accession>
<evidence type="ECO:0000313" key="11">
    <source>
        <dbReference type="Proteomes" id="UP000287188"/>
    </source>
</evidence>
<feature type="transmembrane region" description="Helical" evidence="8">
    <location>
        <begin position="65"/>
        <end position="84"/>
    </location>
</feature>
<evidence type="ECO:0000259" key="9">
    <source>
        <dbReference type="PROSITE" id="PS50850"/>
    </source>
</evidence>
<keyword evidence="11" id="KW-1185">Reference proteome</keyword>